<evidence type="ECO:0000256" key="6">
    <source>
        <dbReference type="ARBA" id="ARBA00023136"/>
    </source>
</evidence>
<keyword evidence="3 7" id="KW-0813">Transport</keyword>
<feature type="transmembrane region" description="Helical" evidence="8">
    <location>
        <begin position="197"/>
        <end position="218"/>
    </location>
</feature>
<feature type="transmembrane region" description="Helical" evidence="8">
    <location>
        <begin position="165"/>
        <end position="185"/>
    </location>
</feature>
<dbReference type="InterPro" id="IPR050360">
    <property type="entry name" value="MFS_Sugar_Transporters"/>
</dbReference>
<feature type="transmembrane region" description="Helical" evidence="8">
    <location>
        <begin position="388"/>
        <end position="412"/>
    </location>
</feature>
<name>A0A3D8T4Z6_9EURO</name>
<reference evidence="10 11" key="1">
    <citation type="journal article" date="2018" name="IMA Fungus">
        <title>IMA Genome-F 9: Draft genome sequence of Annulohypoxylon stygium, Aspergillus mulundensis, Berkeleyomyces basicola (syn. Thielaviopsis basicola), Ceratocystis smalleyi, two Cercospora beticola strains, Coleophoma cylindrospora, Fusarium fracticaudum, Phialophora cf. hyalina, and Morchella septimelata.</title>
        <authorList>
            <person name="Wingfield B.D."/>
            <person name="Bills G.F."/>
            <person name="Dong Y."/>
            <person name="Huang W."/>
            <person name="Nel W.J."/>
            <person name="Swalarsk-Parry B.S."/>
            <person name="Vaghefi N."/>
            <person name="Wilken P.M."/>
            <person name="An Z."/>
            <person name="de Beer Z.W."/>
            <person name="De Vos L."/>
            <person name="Chen L."/>
            <person name="Duong T.A."/>
            <person name="Gao Y."/>
            <person name="Hammerbacher A."/>
            <person name="Kikkert J.R."/>
            <person name="Li Y."/>
            <person name="Li H."/>
            <person name="Li K."/>
            <person name="Li Q."/>
            <person name="Liu X."/>
            <person name="Ma X."/>
            <person name="Naidoo K."/>
            <person name="Pethybridge S.J."/>
            <person name="Sun J."/>
            <person name="Steenkamp E.T."/>
            <person name="van der Nest M.A."/>
            <person name="van Wyk S."/>
            <person name="Wingfield M.J."/>
            <person name="Xiong C."/>
            <person name="Yue Q."/>
            <person name="Zhang X."/>
        </authorList>
    </citation>
    <scope>NUCLEOTIDE SEQUENCE [LARGE SCALE GENOMIC DNA]</scope>
    <source>
        <strain evidence="10 11">DSM 5745</strain>
    </source>
</reference>
<evidence type="ECO:0000256" key="1">
    <source>
        <dbReference type="ARBA" id="ARBA00004141"/>
    </source>
</evidence>
<dbReference type="InterPro" id="IPR036259">
    <property type="entry name" value="MFS_trans_sf"/>
</dbReference>
<dbReference type="EMBL" id="PVWQ01000001">
    <property type="protein sequence ID" value="RDW93637.1"/>
    <property type="molecule type" value="Genomic_DNA"/>
</dbReference>
<dbReference type="SUPFAM" id="SSF103473">
    <property type="entry name" value="MFS general substrate transporter"/>
    <property type="match status" value="1"/>
</dbReference>
<dbReference type="Proteomes" id="UP000256690">
    <property type="component" value="Unassembled WGS sequence"/>
</dbReference>
<dbReference type="GO" id="GO:0005351">
    <property type="term" value="F:carbohydrate:proton symporter activity"/>
    <property type="evidence" value="ECO:0007669"/>
    <property type="project" value="TreeGrafter"/>
</dbReference>
<feature type="transmembrane region" description="Helical" evidence="8">
    <location>
        <begin position="354"/>
        <end position="376"/>
    </location>
</feature>
<dbReference type="OrthoDB" id="6133115at2759"/>
<feature type="transmembrane region" description="Helical" evidence="8">
    <location>
        <begin position="287"/>
        <end position="310"/>
    </location>
</feature>
<evidence type="ECO:0000256" key="8">
    <source>
        <dbReference type="SAM" id="Phobius"/>
    </source>
</evidence>
<dbReference type="PROSITE" id="PS50850">
    <property type="entry name" value="MFS"/>
    <property type="match status" value="1"/>
</dbReference>
<dbReference type="Pfam" id="PF00083">
    <property type="entry name" value="Sugar_tr"/>
    <property type="match status" value="1"/>
</dbReference>
<comment type="similarity">
    <text evidence="2 7">Belongs to the major facilitator superfamily. Sugar transporter (TC 2.A.1.1) family.</text>
</comment>
<evidence type="ECO:0000313" key="11">
    <source>
        <dbReference type="Proteomes" id="UP000256690"/>
    </source>
</evidence>
<dbReference type="FunFam" id="1.20.1250.20:FF:000117">
    <property type="entry name" value="MFS hexose transporter"/>
    <property type="match status" value="1"/>
</dbReference>
<proteinExistence type="inferred from homology"/>
<accession>A0A3D8T4Z6</accession>
<comment type="subcellular location">
    <subcellularLocation>
        <location evidence="1">Membrane</location>
        <topology evidence="1">Multi-pass membrane protein</topology>
    </subcellularLocation>
</comment>
<evidence type="ECO:0000313" key="10">
    <source>
        <dbReference type="EMBL" id="RDW93637.1"/>
    </source>
</evidence>
<feature type="transmembrane region" description="Helical" evidence="8">
    <location>
        <begin position="454"/>
        <end position="473"/>
    </location>
</feature>
<dbReference type="InterPro" id="IPR005828">
    <property type="entry name" value="MFS_sugar_transport-like"/>
</dbReference>
<dbReference type="NCBIfam" id="TIGR00879">
    <property type="entry name" value="SP"/>
    <property type="match status" value="1"/>
</dbReference>
<dbReference type="PROSITE" id="PS00217">
    <property type="entry name" value="SUGAR_TRANSPORT_2"/>
    <property type="match status" value="1"/>
</dbReference>
<feature type="transmembrane region" description="Helical" evidence="8">
    <location>
        <begin position="325"/>
        <end position="342"/>
    </location>
</feature>
<gene>
    <name evidence="10" type="ORF">DSM5745_00959</name>
</gene>
<feature type="domain" description="Major facilitator superfamily (MFS) profile" evidence="9">
    <location>
        <begin position="38"/>
        <end position="477"/>
    </location>
</feature>
<feature type="transmembrane region" description="Helical" evidence="8">
    <location>
        <begin position="132"/>
        <end position="153"/>
    </location>
</feature>
<evidence type="ECO:0000256" key="7">
    <source>
        <dbReference type="RuleBase" id="RU003346"/>
    </source>
</evidence>
<evidence type="ECO:0000256" key="3">
    <source>
        <dbReference type="ARBA" id="ARBA00022448"/>
    </source>
</evidence>
<evidence type="ECO:0000256" key="5">
    <source>
        <dbReference type="ARBA" id="ARBA00022989"/>
    </source>
</evidence>
<dbReference type="AlphaFoldDB" id="A0A3D8T4Z6"/>
<comment type="caution">
    <text evidence="10">The sequence shown here is derived from an EMBL/GenBank/DDBJ whole genome shotgun (WGS) entry which is preliminary data.</text>
</comment>
<dbReference type="Gene3D" id="1.20.1250.20">
    <property type="entry name" value="MFS general substrate transporter like domains"/>
    <property type="match status" value="1"/>
</dbReference>
<dbReference type="GO" id="GO:0016020">
    <property type="term" value="C:membrane"/>
    <property type="evidence" value="ECO:0007669"/>
    <property type="project" value="UniProtKB-SubCell"/>
</dbReference>
<keyword evidence="4 8" id="KW-0812">Transmembrane</keyword>
<protein>
    <recommendedName>
        <fullName evidence="9">Major facilitator superfamily (MFS) profile domain-containing protein</fullName>
    </recommendedName>
</protein>
<dbReference type="InterPro" id="IPR020846">
    <property type="entry name" value="MFS_dom"/>
</dbReference>
<evidence type="ECO:0000256" key="2">
    <source>
        <dbReference type="ARBA" id="ARBA00010992"/>
    </source>
</evidence>
<keyword evidence="6 8" id="KW-0472">Membrane</keyword>
<feature type="transmembrane region" description="Helical" evidence="8">
    <location>
        <begin position="106"/>
        <end position="126"/>
    </location>
</feature>
<organism evidence="10 11">
    <name type="scientific">Aspergillus mulundensis</name>
    <dbReference type="NCBI Taxonomy" id="1810919"/>
    <lineage>
        <taxon>Eukaryota</taxon>
        <taxon>Fungi</taxon>
        <taxon>Dikarya</taxon>
        <taxon>Ascomycota</taxon>
        <taxon>Pezizomycotina</taxon>
        <taxon>Eurotiomycetes</taxon>
        <taxon>Eurotiomycetidae</taxon>
        <taxon>Eurotiales</taxon>
        <taxon>Aspergillaceae</taxon>
        <taxon>Aspergillus</taxon>
        <taxon>Aspergillus subgen. Nidulantes</taxon>
    </lineage>
</organism>
<dbReference type="InterPro" id="IPR003663">
    <property type="entry name" value="Sugar/inositol_transpt"/>
</dbReference>
<sequence length="522" mass="57868">MLSHSNHDTFEGLVLKDVIPTTRPPWYRDATLLKLNSLLLCALLTQIASGYDSSMLNGMQSLPQWVEYFGQPTGTRLGAMTFGPTGGTLISVLISSQLCERFGRRYPICGGSIIIIVGGIIQAAAVNYGMFVLSRFIVGFGLGIVATAAPPLLTEVAYPTHRGKLVSFYLVTWPLGSLIAAWVTYGTFKMDNSDWSWRIPSALQCFFSLIQAILSLFAPESPRWLIYQGRREEALNILTKYHGHGDGDSRLVRFEMAEITATLEMEKAQRLSRWTEWLSTKGNRHRLFLACYIPAMLQWSGNALTSYYLAKVLVTIDITDPKTQLIINACLSVWGFLTAAVFATMVDRAGRRRLFLLGMSSMGVAYIIWTICSALNEKHNFEDKGYAGGVLAMIFVFSAAYHMCSPVAPTYIMEVVPFSLRSKAAMMYQLTGNLAGLYNSFANPVAMDAISWRYYIVWCVVIGVNFTLIWLFFPETKGKGLEEVAEIFDGPDALAGRNAMREMGLDGNPDKAVAGGEHVERA</sequence>
<evidence type="ECO:0000256" key="4">
    <source>
        <dbReference type="ARBA" id="ARBA00022692"/>
    </source>
</evidence>
<dbReference type="PANTHER" id="PTHR48022">
    <property type="entry name" value="PLASTIDIC GLUCOSE TRANSPORTER 4"/>
    <property type="match status" value="1"/>
</dbReference>
<dbReference type="InterPro" id="IPR005829">
    <property type="entry name" value="Sugar_transporter_CS"/>
</dbReference>
<dbReference type="GeneID" id="38111329"/>
<dbReference type="PANTHER" id="PTHR48022:SF24">
    <property type="entry name" value="HEXOSE TRANSPORTER PROTEIN (AFU_ORTHOLOGUE AFUA_8G04480)"/>
    <property type="match status" value="1"/>
</dbReference>
<keyword evidence="11" id="KW-1185">Reference proteome</keyword>
<evidence type="ECO:0000259" key="9">
    <source>
        <dbReference type="PROSITE" id="PS50850"/>
    </source>
</evidence>
<dbReference type="RefSeq" id="XP_026608820.1">
    <property type="nucleotide sequence ID" value="XM_026742975.1"/>
</dbReference>
<keyword evidence="5 8" id="KW-1133">Transmembrane helix</keyword>
<feature type="transmembrane region" description="Helical" evidence="8">
    <location>
        <begin position="77"/>
        <end position="94"/>
    </location>
</feature>